<feature type="compositionally biased region" description="Acidic residues" evidence="1">
    <location>
        <begin position="675"/>
        <end position="686"/>
    </location>
</feature>
<feature type="compositionally biased region" description="Basic and acidic residues" evidence="1">
    <location>
        <begin position="559"/>
        <end position="578"/>
    </location>
</feature>
<accession>A0AAD7K963</accession>
<keyword evidence="3" id="KW-1185">Reference proteome</keyword>
<proteinExistence type="predicted"/>
<evidence type="ECO:0000256" key="1">
    <source>
        <dbReference type="SAM" id="MobiDB-lite"/>
    </source>
</evidence>
<name>A0AAD7K963_9AGAR</name>
<feature type="region of interest" description="Disordered" evidence="1">
    <location>
        <begin position="399"/>
        <end position="512"/>
    </location>
</feature>
<reference evidence="2" key="1">
    <citation type="submission" date="2023-03" db="EMBL/GenBank/DDBJ databases">
        <title>Massive genome expansion in bonnet fungi (Mycena s.s.) driven by repeated elements and novel gene families across ecological guilds.</title>
        <authorList>
            <consortium name="Lawrence Berkeley National Laboratory"/>
            <person name="Harder C.B."/>
            <person name="Miyauchi S."/>
            <person name="Viragh M."/>
            <person name="Kuo A."/>
            <person name="Thoen E."/>
            <person name="Andreopoulos B."/>
            <person name="Lu D."/>
            <person name="Skrede I."/>
            <person name="Drula E."/>
            <person name="Henrissat B."/>
            <person name="Morin E."/>
            <person name="Kohler A."/>
            <person name="Barry K."/>
            <person name="LaButti K."/>
            <person name="Morin E."/>
            <person name="Salamov A."/>
            <person name="Lipzen A."/>
            <person name="Mereny Z."/>
            <person name="Hegedus B."/>
            <person name="Baldrian P."/>
            <person name="Stursova M."/>
            <person name="Weitz H."/>
            <person name="Taylor A."/>
            <person name="Grigoriev I.V."/>
            <person name="Nagy L.G."/>
            <person name="Martin F."/>
            <person name="Kauserud H."/>
        </authorList>
    </citation>
    <scope>NUCLEOTIDE SEQUENCE</scope>
    <source>
        <strain evidence="2">CBHHK182m</strain>
    </source>
</reference>
<gene>
    <name evidence="2" type="ORF">B0H16DRAFT_1447569</name>
</gene>
<feature type="region of interest" description="Disordered" evidence="1">
    <location>
        <begin position="549"/>
        <end position="686"/>
    </location>
</feature>
<organism evidence="2 3">
    <name type="scientific">Mycena metata</name>
    <dbReference type="NCBI Taxonomy" id="1033252"/>
    <lineage>
        <taxon>Eukaryota</taxon>
        <taxon>Fungi</taxon>
        <taxon>Dikarya</taxon>
        <taxon>Basidiomycota</taxon>
        <taxon>Agaricomycotina</taxon>
        <taxon>Agaricomycetes</taxon>
        <taxon>Agaricomycetidae</taxon>
        <taxon>Agaricales</taxon>
        <taxon>Marasmiineae</taxon>
        <taxon>Mycenaceae</taxon>
        <taxon>Mycena</taxon>
    </lineage>
</organism>
<dbReference type="EMBL" id="JARKIB010000004">
    <property type="protein sequence ID" value="KAJ7781002.1"/>
    <property type="molecule type" value="Genomic_DNA"/>
</dbReference>
<protein>
    <submittedName>
        <fullName evidence="2">Uncharacterized protein</fullName>
    </submittedName>
</protein>
<evidence type="ECO:0000313" key="2">
    <source>
        <dbReference type="EMBL" id="KAJ7781002.1"/>
    </source>
</evidence>
<feature type="compositionally biased region" description="Basic residues" evidence="1">
    <location>
        <begin position="32"/>
        <end position="42"/>
    </location>
</feature>
<evidence type="ECO:0000313" key="3">
    <source>
        <dbReference type="Proteomes" id="UP001215598"/>
    </source>
</evidence>
<feature type="compositionally biased region" description="Polar residues" evidence="1">
    <location>
        <begin position="440"/>
        <end position="450"/>
    </location>
</feature>
<feature type="region of interest" description="Disordered" evidence="1">
    <location>
        <begin position="20"/>
        <end position="45"/>
    </location>
</feature>
<feature type="compositionally biased region" description="Acidic residues" evidence="1">
    <location>
        <begin position="399"/>
        <end position="414"/>
    </location>
</feature>
<sequence>MFSIVRKVLAIGNVLATARDADPNAPTTHPTTRQRTRTRRSRASTVQDSLKGVPTCHGQTLLVTVTAAPHIHDVLAAATCLRNSVLLPVFVLKHITIEQNALAIAEAKPYGAPNIAVPQRIHASERVAEHHLSARSCEADVEVLWRDENDVDSAILHKPVSHQKCTAINVMTIQTINLIEVLYQDPDTVVWAPERSGVPFIALTPADETWEEFACRCSNQPGPQFDPYLHVPFDDSSAAFSPFGPTDAPSNNDEEPIQVFSPSRFAASYLSLKEHAPYQAIFAQKHAYKAVAYVASLVGETVRAYYDEPAVLEHLEKLYVYTWSDPAAPLLEMWRNCFMITIHESEHPFAGVPHIVVNGTLPNAPWDTELAVLPIQDEEYLTVPLWSYMEPVEVLEEEEETEDAWYRESEEEEQGVQYCSTAVSESEDETEEARTPSPPSWSTLASTVRGSTRLEDLYEEDENASSVPSVTATRVRKPWLQDDDEHKEDSPASSTPPAAAPNARPPPAFSARFSFNAPLSEIGEASREAAYQPLSPSYIPLWSSEALLASSSSADGDDDARTIHTMRSEFDSSDDRSVYTDALEEQPHALEKQPHDEEDNNDNDTASEYGHCARAVPRPSCDIFLDDGDDDVSYRAPSASHPRGKANIPAGKIDWFDLPDDDLGELDWGMPSNSDAEDGDEENEDT</sequence>
<comment type="caution">
    <text evidence="2">The sequence shown here is derived from an EMBL/GenBank/DDBJ whole genome shotgun (WGS) entry which is preliminary data.</text>
</comment>
<feature type="compositionally biased region" description="Low complexity" evidence="1">
    <location>
        <begin position="491"/>
        <end position="502"/>
    </location>
</feature>
<dbReference type="AlphaFoldDB" id="A0AAD7K963"/>
<dbReference type="Proteomes" id="UP001215598">
    <property type="component" value="Unassembled WGS sequence"/>
</dbReference>
<feature type="compositionally biased region" description="Basic and acidic residues" evidence="1">
    <location>
        <begin position="585"/>
        <end position="595"/>
    </location>
</feature>